<dbReference type="Proteomes" id="UP000595814">
    <property type="component" value="Chromosome"/>
</dbReference>
<evidence type="ECO:0000313" key="2">
    <source>
        <dbReference type="Proteomes" id="UP000595814"/>
    </source>
</evidence>
<organism evidence="1 2">
    <name type="scientific">Miniphocaeibacter halophilus</name>
    <dbReference type="NCBI Taxonomy" id="2931922"/>
    <lineage>
        <taxon>Bacteria</taxon>
        <taxon>Bacillati</taxon>
        <taxon>Bacillota</taxon>
        <taxon>Tissierellia</taxon>
        <taxon>Tissierellales</taxon>
        <taxon>Peptoniphilaceae</taxon>
        <taxon>Miniphocaeibacter</taxon>
    </lineage>
</organism>
<sequence>MDILGGKMVREEEKTIEEFMLKFMDDSAHDIEHVYRVLNYSKIIASKYQNADKRIVIASALLHDIGRKVQFKNPEKCHAKEGGEIAYAFLKKIGWNERDCQHVKECIVSHRYRTKNKPVTIEAKIIFDADKLDVTGVIGIARTFLYQGYVNIPIYTVNENNMIHTGKKEDPSSFFREYNNKLKKVYNLFYTEEAREIAEINKKHSECFYNNLVEEITVARNMKFEGI</sequence>
<evidence type="ECO:0000313" key="1">
    <source>
        <dbReference type="EMBL" id="QQK08532.1"/>
    </source>
</evidence>
<reference evidence="1 2" key="1">
    <citation type="journal article" date="2022" name="Int. J. Syst. Evol. Microbiol.">
        <title>Miniphocaeibacter halophilus sp. nov., an ammonium-tolerant acetate-producing bacterium isolated from a biogas system.</title>
        <authorList>
            <person name="Schnurer A."/>
            <person name="Singh A."/>
            <person name="Bi S."/>
            <person name="Qiao W."/>
            <person name="Westerholm M."/>
        </authorList>
    </citation>
    <scope>NUCLEOTIDE SEQUENCE [LARGE SCALE GENOMIC DNA]</scope>
    <source>
        <strain evidence="1 2">AMB_01</strain>
    </source>
</reference>
<gene>
    <name evidence="1" type="ORF">JFY71_03060</name>
</gene>
<name>A0AC61MSK4_9FIRM</name>
<keyword evidence="2" id="KW-1185">Reference proteome</keyword>
<dbReference type="EMBL" id="CP066744">
    <property type="protein sequence ID" value="QQK08532.1"/>
    <property type="molecule type" value="Genomic_DNA"/>
</dbReference>
<protein>
    <submittedName>
        <fullName evidence="1">HD domain-containing protein</fullName>
    </submittedName>
</protein>
<accession>A0AC61MSK4</accession>
<proteinExistence type="predicted"/>